<dbReference type="CDD" id="cd00140">
    <property type="entry name" value="beta_clamp"/>
    <property type="match status" value="1"/>
</dbReference>
<keyword evidence="6 10" id="KW-0548">Nucleotidyltransferase</keyword>
<dbReference type="GO" id="GO:0009360">
    <property type="term" value="C:DNA polymerase III complex"/>
    <property type="evidence" value="ECO:0007669"/>
    <property type="project" value="InterPro"/>
</dbReference>
<feature type="domain" description="DNA polymerase III beta sliding clamp N-terminal" evidence="12">
    <location>
        <begin position="1"/>
        <end position="117"/>
    </location>
</feature>
<evidence type="ECO:0000256" key="2">
    <source>
        <dbReference type="ARBA" id="ARBA00010752"/>
    </source>
</evidence>
<dbReference type="GO" id="GO:0005737">
    <property type="term" value="C:cytoplasm"/>
    <property type="evidence" value="ECO:0007669"/>
    <property type="project" value="UniProtKB-SubCell"/>
</dbReference>
<dbReference type="FunFam" id="3.10.150.10:FF:000005">
    <property type="entry name" value="Beta sliding clamp"/>
    <property type="match status" value="1"/>
</dbReference>
<keyword evidence="8 10" id="KW-0239">DNA-directed DNA polymerase</keyword>
<comment type="subcellular location">
    <subcellularLocation>
        <location evidence="1 10">Cytoplasm</location>
    </subcellularLocation>
</comment>
<dbReference type="SUPFAM" id="SSF55979">
    <property type="entry name" value="DNA clamp"/>
    <property type="match status" value="3"/>
</dbReference>
<dbReference type="PANTHER" id="PTHR30478">
    <property type="entry name" value="DNA POLYMERASE III SUBUNIT BETA"/>
    <property type="match status" value="1"/>
</dbReference>
<comment type="similarity">
    <text evidence="2 10">Belongs to the beta sliding clamp family.</text>
</comment>
<comment type="function">
    <text evidence="10">Confers DNA tethering and processivity to DNA polymerases and other proteins. Acts as a clamp, forming a ring around DNA (a reaction catalyzed by the clamp-loading complex) which diffuses in an ATP-independent manner freely and bidirectionally along dsDNA. Initially characterized for its ability to contact the catalytic subunit of DNA polymerase III (Pol III), a complex, multichain enzyme responsible for most of the replicative synthesis in bacteria; Pol III exhibits 3'-5' exonuclease proofreading activity. The beta chain is required for initiation of replication as well as for processivity of DNA replication.</text>
</comment>
<comment type="caution">
    <text evidence="15">The sequence shown here is derived from an EMBL/GenBank/DDBJ whole genome shotgun (WGS) entry which is preliminary data.</text>
</comment>
<dbReference type="GO" id="GO:0008408">
    <property type="term" value="F:3'-5' exonuclease activity"/>
    <property type="evidence" value="ECO:0007669"/>
    <property type="project" value="InterPro"/>
</dbReference>
<evidence type="ECO:0000256" key="10">
    <source>
        <dbReference type="PIRNR" id="PIRNR000804"/>
    </source>
</evidence>
<evidence type="ECO:0000256" key="1">
    <source>
        <dbReference type="ARBA" id="ARBA00004496"/>
    </source>
</evidence>
<feature type="compositionally biased region" description="Pro residues" evidence="11">
    <location>
        <begin position="374"/>
        <end position="383"/>
    </location>
</feature>
<proteinExistence type="inferred from homology"/>
<evidence type="ECO:0000313" key="15">
    <source>
        <dbReference type="EMBL" id="GDY60599.1"/>
    </source>
</evidence>
<dbReference type="PANTHER" id="PTHR30478:SF0">
    <property type="entry name" value="BETA SLIDING CLAMP"/>
    <property type="match status" value="1"/>
</dbReference>
<evidence type="ECO:0000256" key="7">
    <source>
        <dbReference type="ARBA" id="ARBA00022705"/>
    </source>
</evidence>
<dbReference type="PIRSF" id="PIRSF000804">
    <property type="entry name" value="DNA_pol_III_b"/>
    <property type="match status" value="1"/>
</dbReference>
<evidence type="ECO:0000259" key="14">
    <source>
        <dbReference type="Pfam" id="PF02768"/>
    </source>
</evidence>
<evidence type="ECO:0000259" key="12">
    <source>
        <dbReference type="Pfam" id="PF00712"/>
    </source>
</evidence>
<keyword evidence="5 10" id="KW-0808">Transferase</keyword>
<reference evidence="15 16" key="1">
    <citation type="journal article" date="2020" name="Int. J. Syst. Evol. Microbiol.">
        <title>Reclassification of Streptomyces castelarensis and Streptomyces sporoclivatus as later heterotypic synonyms of Streptomyces antimycoticus.</title>
        <authorList>
            <person name="Komaki H."/>
            <person name="Tamura T."/>
        </authorList>
    </citation>
    <scope>NUCLEOTIDE SEQUENCE [LARGE SCALE GENOMIC DNA]</scope>
    <source>
        <strain evidence="15 16">NBRC 13459</strain>
    </source>
</reference>
<dbReference type="SMART" id="SM00480">
    <property type="entry name" value="POL3Bc"/>
    <property type="match status" value="1"/>
</dbReference>
<evidence type="ECO:0000256" key="11">
    <source>
        <dbReference type="SAM" id="MobiDB-lite"/>
    </source>
</evidence>
<feature type="region of interest" description="Disordered" evidence="11">
    <location>
        <begin position="351"/>
        <end position="404"/>
    </location>
</feature>
<dbReference type="AlphaFoldDB" id="A0A4D4LRZ8"/>
<dbReference type="GO" id="GO:0006271">
    <property type="term" value="P:DNA strand elongation involved in DNA replication"/>
    <property type="evidence" value="ECO:0007669"/>
    <property type="project" value="TreeGrafter"/>
</dbReference>
<dbReference type="Pfam" id="PF02767">
    <property type="entry name" value="DNA_pol3_beta_2"/>
    <property type="match status" value="1"/>
</dbReference>
<dbReference type="InterPro" id="IPR046938">
    <property type="entry name" value="DNA_clamp_sf"/>
</dbReference>
<evidence type="ECO:0000256" key="4">
    <source>
        <dbReference type="ARBA" id="ARBA00022490"/>
    </source>
</evidence>
<dbReference type="InterPro" id="IPR022635">
    <property type="entry name" value="DNA_polIII_beta_C"/>
</dbReference>
<dbReference type="Pfam" id="PF00712">
    <property type="entry name" value="DNA_pol3_beta"/>
    <property type="match status" value="1"/>
</dbReference>
<feature type="compositionally biased region" description="Polar residues" evidence="11">
    <location>
        <begin position="395"/>
        <end position="404"/>
    </location>
</feature>
<evidence type="ECO:0000259" key="13">
    <source>
        <dbReference type="Pfam" id="PF02767"/>
    </source>
</evidence>
<keyword evidence="7 10" id="KW-0235">DNA replication</keyword>
<evidence type="ECO:0000256" key="6">
    <source>
        <dbReference type="ARBA" id="ARBA00022695"/>
    </source>
</evidence>
<dbReference type="GO" id="GO:0003887">
    <property type="term" value="F:DNA-directed DNA polymerase activity"/>
    <property type="evidence" value="ECO:0007669"/>
    <property type="project" value="UniProtKB-UniRule"/>
</dbReference>
<evidence type="ECO:0000256" key="8">
    <source>
        <dbReference type="ARBA" id="ARBA00022932"/>
    </source>
</evidence>
<feature type="domain" description="DNA polymerase III beta sliding clamp central" evidence="13">
    <location>
        <begin position="127"/>
        <end position="244"/>
    </location>
</feature>
<comment type="subunit">
    <text evidence="3">Forms a ring-shaped head-to-tail homodimer around DNA which binds and tethers DNA polymerases and other proteins to the DNA. The DNA replisome complex has a single clamp-loading complex (3 tau and 1 each of delta, delta', psi and chi subunits) which binds 3 Pol III cores (1 core on the leading strand and 2 on the lagging strand) each with a beta sliding clamp dimer. Additional proteins in the replisome are other copies of gamma, psi and chi, Ssb, DNA helicase and RNA primase.</text>
</comment>
<dbReference type="EMBL" id="BJHW01000003">
    <property type="protein sequence ID" value="GDY60599.1"/>
    <property type="molecule type" value="Genomic_DNA"/>
</dbReference>
<keyword evidence="4 10" id="KW-0963">Cytoplasm</keyword>
<accession>A0A4D4LRZ8</accession>
<dbReference type="InterPro" id="IPR022637">
    <property type="entry name" value="DNA_polIII_beta_cen"/>
</dbReference>
<dbReference type="GO" id="GO:0003677">
    <property type="term" value="F:DNA binding"/>
    <property type="evidence" value="ECO:0007669"/>
    <property type="project" value="UniProtKB-UniRule"/>
</dbReference>
<organism evidence="15 16">
    <name type="scientific">Streptomyces violaceusniger</name>
    <dbReference type="NCBI Taxonomy" id="68280"/>
    <lineage>
        <taxon>Bacteria</taxon>
        <taxon>Bacillati</taxon>
        <taxon>Actinomycetota</taxon>
        <taxon>Actinomycetes</taxon>
        <taxon>Kitasatosporales</taxon>
        <taxon>Streptomycetaceae</taxon>
        <taxon>Streptomyces</taxon>
        <taxon>Streptomyces violaceusniger group</taxon>
    </lineage>
</organism>
<feature type="domain" description="DNA polymerase III beta sliding clamp C-terminal" evidence="14">
    <location>
        <begin position="247"/>
        <end position="347"/>
    </location>
</feature>
<name>A0A4D4LRZ8_STRVO</name>
<dbReference type="Proteomes" id="UP000301309">
    <property type="component" value="Unassembled WGS sequence"/>
</dbReference>
<protein>
    <recommendedName>
        <fullName evidence="10">Beta sliding clamp</fullName>
    </recommendedName>
</protein>
<evidence type="ECO:0000256" key="9">
    <source>
        <dbReference type="ARBA" id="ARBA00023125"/>
    </source>
</evidence>
<keyword evidence="16" id="KW-1185">Reference proteome</keyword>
<sequence length="404" mass="41693">MKLTIDSGTLADTVAFAARALPARPPVPVMAGLKLTAADGQLNIAGFDYDTSATASAAADIAEKGSVLVSGRLLSDITRALKRDVRLSRDGTRLVLESGPTRFTLHTLPLEEYPTLPTTPAASGIVSGKDFAAAAAQVARAASRDETLPVLTGVSITADADADTLTLAATDRYRFAVRSLPWDRMTADSPGHALVPAKTLLDTAKALADDHEITVGLPGEQGTFGLTGEHSRTTVRAIDGDLPKYKALFPTEFSAVASVETAALTTAVKRVALVATGNTPVRLRFTADTVTIEAGASDDAQAIDRVAADLTGEHLSIAFNPTFLLDGLNAIGADTTQFNFTTPPSPPCCTAPTATTSPRTRCATSSCPSASPTDPAPGRPPSRPGKADRPGPCSLPNQTGAPAP</sequence>
<evidence type="ECO:0000256" key="3">
    <source>
        <dbReference type="ARBA" id="ARBA00011400"/>
    </source>
</evidence>
<dbReference type="NCBIfam" id="TIGR00663">
    <property type="entry name" value="dnan"/>
    <property type="match status" value="1"/>
</dbReference>
<dbReference type="InterPro" id="IPR022634">
    <property type="entry name" value="DNA_polIII_beta_N"/>
</dbReference>
<dbReference type="Pfam" id="PF02768">
    <property type="entry name" value="DNA_pol3_beta_3"/>
    <property type="match status" value="1"/>
</dbReference>
<evidence type="ECO:0000256" key="5">
    <source>
        <dbReference type="ARBA" id="ARBA00022679"/>
    </source>
</evidence>
<feature type="compositionally biased region" description="Low complexity" evidence="11">
    <location>
        <begin position="351"/>
        <end position="367"/>
    </location>
</feature>
<keyword evidence="9" id="KW-0238">DNA-binding</keyword>
<gene>
    <name evidence="15" type="primary">dnaN_2</name>
    <name evidence="15" type="ORF">SVIO_112220</name>
</gene>
<dbReference type="InterPro" id="IPR001001">
    <property type="entry name" value="DNA_polIII_beta"/>
</dbReference>
<evidence type="ECO:0000313" key="16">
    <source>
        <dbReference type="Proteomes" id="UP000301309"/>
    </source>
</evidence>
<dbReference type="Gene3D" id="3.10.150.10">
    <property type="entry name" value="DNA Polymerase III, subunit A, domain 2"/>
    <property type="match status" value="3"/>
</dbReference>